<dbReference type="SUPFAM" id="SSF55874">
    <property type="entry name" value="ATPase domain of HSP90 chaperone/DNA topoisomerase II/histidine kinase"/>
    <property type="match status" value="1"/>
</dbReference>
<feature type="compositionally biased region" description="Low complexity" evidence="2">
    <location>
        <begin position="74"/>
        <end position="88"/>
    </location>
</feature>
<feature type="domain" description="Histidine kinase/HSP90-like ATPase" evidence="3">
    <location>
        <begin position="136"/>
        <end position="225"/>
    </location>
</feature>
<feature type="compositionally biased region" description="Basic residues" evidence="2">
    <location>
        <begin position="20"/>
        <end position="36"/>
    </location>
</feature>
<dbReference type="Pfam" id="PF13581">
    <property type="entry name" value="HATPase_c_2"/>
    <property type="match status" value="1"/>
</dbReference>
<evidence type="ECO:0000313" key="5">
    <source>
        <dbReference type="Proteomes" id="UP000460272"/>
    </source>
</evidence>
<sequence length="314" mass="33444">MPGRVSAHGLETSELQPARPRLRRAVRRAPHRRRRPGPACPWPASQDPRHRTPPRLRDRGRTRPGRAEPRRDPAAATGRAGRGTASSGLPGGPMPVRTTRGTGASRPGLSRPGPAAGRLPCAFLDLGAVVTAPGCARAWTREILWEWGVLELADDAELVASELVTNAVSACAGGDRAVIRLVLTLDQGELAVMVRDDHPGAPAAWQSDADDEGGRGLLIVEYLSERGGWYPLEGARPAKVTWSVIAGPKRSGGEPHEGQHLGRLPDAGTAVVTRPAPALPARPRQAPPLTTGMRASRLVDLVILARVRVALERL</sequence>
<dbReference type="InterPro" id="IPR050267">
    <property type="entry name" value="Anti-sigma-factor_SerPK"/>
</dbReference>
<dbReference type="InterPro" id="IPR036890">
    <property type="entry name" value="HATPase_C_sf"/>
</dbReference>
<protein>
    <submittedName>
        <fullName evidence="4">ATP-binding protein</fullName>
    </submittedName>
</protein>
<keyword evidence="5" id="KW-1185">Reference proteome</keyword>
<feature type="region of interest" description="Disordered" evidence="2">
    <location>
        <begin position="1"/>
        <end position="113"/>
    </location>
</feature>
<reference evidence="4 5" key="1">
    <citation type="submission" date="2018-11" db="EMBL/GenBank/DDBJ databases">
        <title>Trebonia kvetii gen.nov., sp.nov., a novel acidophilic actinobacterium, and proposal of the new actinobacterial family Treboniaceae fam. nov.</title>
        <authorList>
            <person name="Rapoport D."/>
            <person name="Sagova-Mareckova M."/>
            <person name="Sedlacek I."/>
            <person name="Provaznik J."/>
            <person name="Kralova S."/>
            <person name="Pavlinic D."/>
            <person name="Benes V."/>
            <person name="Kopecky J."/>
        </authorList>
    </citation>
    <scope>NUCLEOTIDE SEQUENCE [LARGE SCALE GENOMIC DNA]</scope>
    <source>
        <strain evidence="4 5">15Tr583</strain>
    </source>
</reference>
<accession>A0A6P2BY38</accession>
<dbReference type="PANTHER" id="PTHR35526:SF3">
    <property type="entry name" value="ANTI-SIGMA-F FACTOR RSBW"/>
    <property type="match status" value="1"/>
</dbReference>
<dbReference type="GO" id="GO:0004674">
    <property type="term" value="F:protein serine/threonine kinase activity"/>
    <property type="evidence" value="ECO:0007669"/>
    <property type="project" value="UniProtKB-KW"/>
</dbReference>
<proteinExistence type="predicted"/>
<evidence type="ECO:0000256" key="2">
    <source>
        <dbReference type="SAM" id="MobiDB-lite"/>
    </source>
</evidence>
<keyword evidence="1" id="KW-0723">Serine/threonine-protein kinase</keyword>
<evidence type="ECO:0000313" key="4">
    <source>
        <dbReference type="EMBL" id="TVZ02103.1"/>
    </source>
</evidence>
<dbReference type="Proteomes" id="UP000460272">
    <property type="component" value="Unassembled WGS sequence"/>
</dbReference>
<organism evidence="4 5">
    <name type="scientific">Trebonia kvetii</name>
    <dbReference type="NCBI Taxonomy" id="2480626"/>
    <lineage>
        <taxon>Bacteria</taxon>
        <taxon>Bacillati</taxon>
        <taxon>Actinomycetota</taxon>
        <taxon>Actinomycetes</taxon>
        <taxon>Streptosporangiales</taxon>
        <taxon>Treboniaceae</taxon>
        <taxon>Trebonia</taxon>
    </lineage>
</organism>
<dbReference type="CDD" id="cd16936">
    <property type="entry name" value="HATPase_RsbW-like"/>
    <property type="match status" value="1"/>
</dbReference>
<name>A0A6P2BY38_9ACTN</name>
<dbReference type="OrthoDB" id="3527613at2"/>
<dbReference type="EMBL" id="RPFW01000005">
    <property type="protein sequence ID" value="TVZ02103.1"/>
    <property type="molecule type" value="Genomic_DNA"/>
</dbReference>
<dbReference type="Gene3D" id="3.30.565.10">
    <property type="entry name" value="Histidine kinase-like ATPase, C-terminal domain"/>
    <property type="match status" value="1"/>
</dbReference>
<evidence type="ECO:0000259" key="3">
    <source>
        <dbReference type="Pfam" id="PF13581"/>
    </source>
</evidence>
<keyword evidence="4" id="KW-0547">Nucleotide-binding</keyword>
<feature type="compositionally biased region" description="Basic and acidic residues" evidence="2">
    <location>
        <begin position="47"/>
        <end position="73"/>
    </location>
</feature>
<comment type="caution">
    <text evidence="4">The sequence shown here is derived from an EMBL/GenBank/DDBJ whole genome shotgun (WGS) entry which is preliminary data.</text>
</comment>
<dbReference type="InterPro" id="IPR003594">
    <property type="entry name" value="HATPase_dom"/>
</dbReference>
<dbReference type="AlphaFoldDB" id="A0A6P2BY38"/>
<keyword evidence="4" id="KW-0067">ATP-binding</keyword>
<dbReference type="GO" id="GO:0005524">
    <property type="term" value="F:ATP binding"/>
    <property type="evidence" value="ECO:0007669"/>
    <property type="project" value="UniProtKB-KW"/>
</dbReference>
<dbReference type="PANTHER" id="PTHR35526">
    <property type="entry name" value="ANTI-SIGMA-F FACTOR RSBW-RELATED"/>
    <property type="match status" value="1"/>
</dbReference>
<keyword evidence="1" id="KW-0418">Kinase</keyword>
<keyword evidence="1" id="KW-0808">Transferase</keyword>
<evidence type="ECO:0000256" key="1">
    <source>
        <dbReference type="ARBA" id="ARBA00022527"/>
    </source>
</evidence>
<gene>
    <name evidence="4" type="ORF">EAS64_25005</name>
</gene>